<dbReference type="PANTHER" id="PTHR14226:SF29">
    <property type="entry name" value="NEUROPATHY TARGET ESTERASE SWS"/>
    <property type="match status" value="1"/>
</dbReference>
<dbReference type="InterPro" id="IPR016035">
    <property type="entry name" value="Acyl_Trfase/lysoPLipase"/>
</dbReference>
<keyword evidence="1" id="KW-0378">Hydrolase</keyword>
<keyword evidence="3" id="KW-0443">Lipid metabolism</keyword>
<reference evidence="8" key="1">
    <citation type="submission" date="2016-06" db="UniProtKB">
        <authorList>
            <consortium name="WormBaseParasite"/>
        </authorList>
    </citation>
    <scope>IDENTIFICATION</scope>
</reference>
<evidence type="ECO:0000313" key="6">
    <source>
        <dbReference type="EMBL" id="VDP13224.1"/>
    </source>
</evidence>
<feature type="short sequence motif" description="DGA/G" evidence="4">
    <location>
        <begin position="60"/>
        <end position="62"/>
    </location>
</feature>
<dbReference type="EMBL" id="UZAM01010654">
    <property type="protein sequence ID" value="VDP13224.1"/>
    <property type="molecule type" value="Genomic_DNA"/>
</dbReference>
<dbReference type="Gene3D" id="3.40.1090.10">
    <property type="entry name" value="Cytosolic phospholipase A2 catalytic domain"/>
    <property type="match status" value="1"/>
</dbReference>
<evidence type="ECO:0000313" key="7">
    <source>
        <dbReference type="Proteomes" id="UP000270296"/>
    </source>
</evidence>
<evidence type="ECO:0000256" key="3">
    <source>
        <dbReference type="ARBA" id="ARBA00023098"/>
    </source>
</evidence>
<organism evidence="8">
    <name type="scientific">Soboliphyme baturini</name>
    <dbReference type="NCBI Taxonomy" id="241478"/>
    <lineage>
        <taxon>Eukaryota</taxon>
        <taxon>Metazoa</taxon>
        <taxon>Ecdysozoa</taxon>
        <taxon>Nematoda</taxon>
        <taxon>Enoplea</taxon>
        <taxon>Dorylaimia</taxon>
        <taxon>Dioctophymatida</taxon>
        <taxon>Dioctophymatoidea</taxon>
        <taxon>Soboliphymatidae</taxon>
        <taxon>Soboliphyme</taxon>
    </lineage>
</organism>
<dbReference type="InterPro" id="IPR002641">
    <property type="entry name" value="PNPLA_dom"/>
</dbReference>
<dbReference type="AlphaFoldDB" id="A0A183IV20"/>
<evidence type="ECO:0000256" key="2">
    <source>
        <dbReference type="ARBA" id="ARBA00022963"/>
    </source>
</evidence>
<dbReference type="WBParaSite" id="SBAD_0000774801-mRNA-1">
    <property type="protein sequence ID" value="SBAD_0000774801-mRNA-1"/>
    <property type="gene ID" value="SBAD_0000774801"/>
</dbReference>
<keyword evidence="2" id="KW-0442">Lipid degradation</keyword>
<feature type="domain" description="PNPLA" evidence="5">
    <location>
        <begin position="1"/>
        <end position="73"/>
    </location>
</feature>
<evidence type="ECO:0000313" key="8">
    <source>
        <dbReference type="WBParaSite" id="SBAD_0000774801-mRNA-1"/>
    </source>
</evidence>
<proteinExistence type="predicted"/>
<dbReference type="PANTHER" id="PTHR14226">
    <property type="entry name" value="NEUROPATHY TARGET ESTERASE/SWISS CHEESE D.MELANOGASTER"/>
    <property type="match status" value="1"/>
</dbReference>
<name>A0A183IV20_9BILA</name>
<protein>
    <submittedName>
        <fullName evidence="8">PNPLA domain-containing protein</fullName>
    </submittedName>
</protein>
<dbReference type="GO" id="GO:0005783">
    <property type="term" value="C:endoplasmic reticulum"/>
    <property type="evidence" value="ECO:0007669"/>
    <property type="project" value="TreeGrafter"/>
</dbReference>
<evidence type="ECO:0000256" key="1">
    <source>
        <dbReference type="ARBA" id="ARBA00022801"/>
    </source>
</evidence>
<reference evidence="6 7" key="2">
    <citation type="submission" date="2018-11" db="EMBL/GenBank/DDBJ databases">
        <authorList>
            <consortium name="Pathogen Informatics"/>
        </authorList>
    </citation>
    <scope>NUCLEOTIDE SEQUENCE [LARGE SCALE GENOMIC DNA]</scope>
</reference>
<accession>A0A183IV20</accession>
<sequence length="254" mass="28451">MSYSGIFPPLCDPVDGHYLMDGCYVNNVPGSLWRYCRASMSLAGYMPPLCDPIDGHLLLDGGYMNNLPTDVMRSLGVRSVIAVDVGALDETKLSYYGESLSGWWVLWKKWNPWVTPIRVLNMAEIQSRLAYVSCVRQLEQVKKAAYCHYVRPPIDRFQTLDFSLFDEIYAVGYEHGKSVFDVWIKGNEIDIIFGKTAPCTTSVQISRKKSVLKFTSAQSFTDLAALVSKIQAQPCDTLADVSEEECDSDSSILL</sequence>
<comment type="caution">
    <text evidence="4">Lacks conserved residue(s) required for the propagation of feature annotation.</text>
</comment>
<dbReference type="PROSITE" id="PS51635">
    <property type="entry name" value="PNPLA"/>
    <property type="match status" value="1"/>
</dbReference>
<keyword evidence="7" id="KW-1185">Reference proteome</keyword>
<evidence type="ECO:0000259" key="5">
    <source>
        <dbReference type="PROSITE" id="PS51635"/>
    </source>
</evidence>
<dbReference type="GO" id="GO:0016042">
    <property type="term" value="P:lipid catabolic process"/>
    <property type="evidence" value="ECO:0007669"/>
    <property type="project" value="UniProtKB-KW"/>
</dbReference>
<dbReference type="SUPFAM" id="SSF52151">
    <property type="entry name" value="FabD/lysophospholipase-like"/>
    <property type="match status" value="1"/>
</dbReference>
<dbReference type="GO" id="GO:0004622">
    <property type="term" value="F:phosphatidylcholine lysophospholipase activity"/>
    <property type="evidence" value="ECO:0007669"/>
    <property type="project" value="TreeGrafter"/>
</dbReference>
<evidence type="ECO:0000256" key="4">
    <source>
        <dbReference type="PROSITE-ProRule" id="PRU01161"/>
    </source>
</evidence>
<dbReference type="InterPro" id="IPR050301">
    <property type="entry name" value="NTE"/>
</dbReference>
<gene>
    <name evidence="6" type="ORF">SBAD_LOCUS7467</name>
</gene>
<dbReference type="Proteomes" id="UP000270296">
    <property type="component" value="Unassembled WGS sequence"/>
</dbReference>
<dbReference type="OrthoDB" id="421051at2759"/>